<protein>
    <submittedName>
        <fullName evidence="2">Uncharacterized protein</fullName>
    </submittedName>
</protein>
<keyword evidence="3" id="KW-1185">Reference proteome</keyword>
<dbReference type="Proteomes" id="UP001412067">
    <property type="component" value="Unassembled WGS sequence"/>
</dbReference>
<feature type="compositionally biased region" description="Polar residues" evidence="1">
    <location>
        <begin position="142"/>
        <end position="152"/>
    </location>
</feature>
<feature type="compositionally biased region" description="Polar residues" evidence="1">
    <location>
        <begin position="416"/>
        <end position="453"/>
    </location>
</feature>
<dbReference type="PANTHER" id="PTHR36380:SF1">
    <property type="entry name" value="OS01G0755100 PROTEIN"/>
    <property type="match status" value="1"/>
</dbReference>
<gene>
    <name evidence="2" type="ORF">KSP40_PGU015808</name>
</gene>
<comment type="caution">
    <text evidence="2">The sequence shown here is derived from an EMBL/GenBank/DDBJ whole genome shotgun (WGS) entry which is preliminary data.</text>
</comment>
<feature type="region of interest" description="Disordered" evidence="1">
    <location>
        <begin position="414"/>
        <end position="453"/>
    </location>
</feature>
<accession>A0ABR2M4H7</accession>
<reference evidence="2 3" key="1">
    <citation type="journal article" date="2022" name="Nat. Plants">
        <title>Genomes of leafy and leafless Platanthera orchids illuminate the evolution of mycoheterotrophy.</title>
        <authorList>
            <person name="Li M.H."/>
            <person name="Liu K.W."/>
            <person name="Li Z."/>
            <person name="Lu H.C."/>
            <person name="Ye Q.L."/>
            <person name="Zhang D."/>
            <person name="Wang J.Y."/>
            <person name="Li Y.F."/>
            <person name="Zhong Z.M."/>
            <person name="Liu X."/>
            <person name="Yu X."/>
            <person name="Liu D.K."/>
            <person name="Tu X.D."/>
            <person name="Liu B."/>
            <person name="Hao Y."/>
            <person name="Liao X.Y."/>
            <person name="Jiang Y.T."/>
            <person name="Sun W.H."/>
            <person name="Chen J."/>
            <person name="Chen Y.Q."/>
            <person name="Ai Y."/>
            <person name="Zhai J.W."/>
            <person name="Wu S.S."/>
            <person name="Zhou Z."/>
            <person name="Hsiao Y.Y."/>
            <person name="Wu W.L."/>
            <person name="Chen Y.Y."/>
            <person name="Lin Y.F."/>
            <person name="Hsu J.L."/>
            <person name="Li C.Y."/>
            <person name="Wang Z.W."/>
            <person name="Zhao X."/>
            <person name="Zhong W.Y."/>
            <person name="Ma X.K."/>
            <person name="Ma L."/>
            <person name="Huang J."/>
            <person name="Chen G.Z."/>
            <person name="Huang M.Z."/>
            <person name="Huang L."/>
            <person name="Peng D.H."/>
            <person name="Luo Y.B."/>
            <person name="Zou S.Q."/>
            <person name="Chen S.P."/>
            <person name="Lan S."/>
            <person name="Tsai W.C."/>
            <person name="Van de Peer Y."/>
            <person name="Liu Z.J."/>
        </authorList>
    </citation>
    <scope>NUCLEOTIDE SEQUENCE [LARGE SCALE GENOMIC DNA]</scope>
    <source>
        <strain evidence="2">Lor288</strain>
    </source>
</reference>
<feature type="region of interest" description="Disordered" evidence="1">
    <location>
        <begin position="1"/>
        <end position="23"/>
    </location>
</feature>
<proteinExistence type="predicted"/>
<feature type="compositionally biased region" description="Polar residues" evidence="1">
    <location>
        <begin position="481"/>
        <end position="492"/>
    </location>
</feature>
<evidence type="ECO:0000313" key="3">
    <source>
        <dbReference type="Proteomes" id="UP001412067"/>
    </source>
</evidence>
<dbReference type="PANTHER" id="PTHR36380">
    <property type="entry name" value="BNAA03G58330D PROTEIN"/>
    <property type="match status" value="1"/>
</dbReference>
<feature type="compositionally biased region" description="Basic and acidic residues" evidence="1">
    <location>
        <begin position="9"/>
        <end position="23"/>
    </location>
</feature>
<feature type="region of interest" description="Disordered" evidence="1">
    <location>
        <begin position="124"/>
        <end position="167"/>
    </location>
</feature>
<feature type="region of interest" description="Disordered" evidence="1">
    <location>
        <begin position="469"/>
        <end position="505"/>
    </location>
</feature>
<dbReference type="EMBL" id="JBBWWR010000012">
    <property type="protein sequence ID" value="KAK8959039.1"/>
    <property type="molecule type" value="Genomic_DNA"/>
</dbReference>
<feature type="compositionally biased region" description="Low complexity" evidence="1">
    <location>
        <begin position="153"/>
        <end position="163"/>
    </location>
</feature>
<name>A0ABR2M4H7_9ASPA</name>
<feature type="compositionally biased region" description="Basic and acidic residues" evidence="1">
    <location>
        <begin position="127"/>
        <end position="141"/>
    </location>
</feature>
<organism evidence="2 3">
    <name type="scientific">Platanthera guangdongensis</name>
    <dbReference type="NCBI Taxonomy" id="2320717"/>
    <lineage>
        <taxon>Eukaryota</taxon>
        <taxon>Viridiplantae</taxon>
        <taxon>Streptophyta</taxon>
        <taxon>Embryophyta</taxon>
        <taxon>Tracheophyta</taxon>
        <taxon>Spermatophyta</taxon>
        <taxon>Magnoliopsida</taxon>
        <taxon>Liliopsida</taxon>
        <taxon>Asparagales</taxon>
        <taxon>Orchidaceae</taxon>
        <taxon>Orchidoideae</taxon>
        <taxon>Orchideae</taxon>
        <taxon>Orchidinae</taxon>
        <taxon>Platanthera</taxon>
    </lineage>
</organism>
<evidence type="ECO:0000256" key="1">
    <source>
        <dbReference type="SAM" id="MobiDB-lite"/>
    </source>
</evidence>
<evidence type="ECO:0000313" key="2">
    <source>
        <dbReference type="EMBL" id="KAK8959039.1"/>
    </source>
</evidence>
<feature type="compositionally biased region" description="Basic and acidic residues" evidence="1">
    <location>
        <begin position="493"/>
        <end position="504"/>
    </location>
</feature>
<sequence length="715" mass="79440">MQKGVSNTELKKSAPPDDDFGKDFFDSWKSEKLGNESMDFDMETVPKNKKASFKFDELDNFELSGNFDKLSSFKLDVPDLDFPGLSKKIEKTHEKSSKEFVPGKKESKEKKFSFDFDFNNFDIASKSPEERSSNLSDKKVQECSSKPETNQVSTSNISTSTNISRDRQPDFARKTEVFLGKKNVIAEDNEKETTVTLASQEKYLPTENSDNDQNVCLQTSSDDGSADVGLHGIQTDNATLDVVKLRTKMERTDAMHLISSSPSRSSSPVYSYNSVYLTKPSGKELTNPGSEIQKHQSLDPLTRICGSLTDSFQIRKEVHDSTGTKRSVEGVKDMDEKQYSCKNLIPPNKQSSLQNLMRPSVKREFTVGGSSKLSRLMNTDFQLNNISKFGSRTPQQSPAFMTKPLDSMLEARTKGTLATTSNESSLQFKTSSASHQPSTGAKSTVGSTLQKLSTDATVDTKVSPAGYNMTSIKENSKPKLVSSTRLGSQNISTDKDTSLDDNSHRGILNSTIAKTIEANNNKMNSSKPRETKSVHFLEKKMECPLNAVNSANIEKHVSLHAPLKRKIDEESVTDLQTSSPLNCVKESTANKRISIVPSQSTQMKMVPEIKITETCKDVTRVANGTSITAATEMGNLVARVPSNVEDEENLRKTETLTKDLDKICSTLRKKHEEAKELQVRSIINNNMLLLLEQPMLQENIQALQKFTASLLLREI</sequence>
<dbReference type="InterPro" id="IPR038777">
    <property type="entry name" value="At4g18490-like"/>
</dbReference>